<evidence type="ECO:0000313" key="12">
    <source>
        <dbReference type="Proteomes" id="UP000245720"/>
    </source>
</evidence>
<keyword evidence="2" id="KW-0813">Transport</keyword>
<evidence type="ECO:0000256" key="5">
    <source>
        <dbReference type="ARBA" id="ARBA00022741"/>
    </source>
</evidence>
<dbReference type="Proteomes" id="UP000245720">
    <property type="component" value="Unassembled WGS sequence"/>
</dbReference>
<name>A0A315XWS9_RUMFL</name>
<keyword evidence="5" id="KW-0547">Nucleotide-binding</keyword>
<feature type="domain" description="ABC transporter" evidence="10">
    <location>
        <begin position="6"/>
        <end position="242"/>
    </location>
</feature>
<evidence type="ECO:0000259" key="10">
    <source>
        <dbReference type="PROSITE" id="PS50893"/>
    </source>
</evidence>
<dbReference type="RefSeq" id="WP_109727550.1">
    <property type="nucleotide sequence ID" value="NZ_QGDI01000012.1"/>
</dbReference>
<dbReference type="SUPFAM" id="SSF52540">
    <property type="entry name" value="P-loop containing nucleoside triphosphate hydrolases"/>
    <property type="match status" value="1"/>
</dbReference>
<evidence type="ECO:0000256" key="3">
    <source>
        <dbReference type="ARBA" id="ARBA00022475"/>
    </source>
</evidence>
<dbReference type="SMART" id="SM00382">
    <property type="entry name" value="AAA"/>
    <property type="match status" value="1"/>
</dbReference>
<keyword evidence="7" id="KW-0408">Iron</keyword>
<evidence type="ECO:0000256" key="1">
    <source>
        <dbReference type="ARBA" id="ARBA00004202"/>
    </source>
</evidence>
<sequence length="369" mass="40001">MSETILRAEELSAGYGRNVVVNGLTLEAQRGRILTLIGPNGAGKSTVLKTICRQLEPIGGKVFIDGRDISSLSGNELARAVSVLLTGRIKTEYMSCIDVVEMGRYPYTGRLGLLSAEDHELVKQAMELVGVTELAERDFDRISDGQRQRVLLAGAICRRPDVLILDEPTTFLDVRAKLELMDLLKRLASRKNIAVILSLHELELAQRVSDTILCIKDSAADRIGTPEEIFSNGYIGELYGVSEGSICEAYGSPELSRLTDAPGIFIIGGGGSGISLYRRLRRKGISFAAGIIHENDIEYPAAKALAAELVTEAPFEAVSAEKLAKASEIMRKCGRAVCTVKKFGTMNAGCRQLAEEAEALGILEKEENI</sequence>
<organism evidence="11 12">
    <name type="scientific">Ruminococcus flavefaciens</name>
    <dbReference type="NCBI Taxonomy" id="1265"/>
    <lineage>
        <taxon>Bacteria</taxon>
        <taxon>Bacillati</taxon>
        <taxon>Bacillota</taxon>
        <taxon>Clostridia</taxon>
        <taxon>Eubacteriales</taxon>
        <taxon>Oscillospiraceae</taxon>
        <taxon>Ruminococcus</taxon>
    </lineage>
</organism>
<evidence type="ECO:0000256" key="8">
    <source>
        <dbReference type="ARBA" id="ARBA00023065"/>
    </source>
</evidence>
<dbReference type="InterPro" id="IPR027417">
    <property type="entry name" value="P-loop_NTPase"/>
</dbReference>
<evidence type="ECO:0000256" key="2">
    <source>
        <dbReference type="ARBA" id="ARBA00022448"/>
    </source>
</evidence>
<dbReference type="GO" id="GO:0005524">
    <property type="term" value="F:ATP binding"/>
    <property type="evidence" value="ECO:0007669"/>
    <property type="project" value="UniProtKB-KW"/>
</dbReference>
<dbReference type="Gene3D" id="3.40.50.300">
    <property type="entry name" value="P-loop containing nucleotide triphosphate hydrolases"/>
    <property type="match status" value="1"/>
</dbReference>
<proteinExistence type="predicted"/>
<dbReference type="EMBL" id="QGDI01000012">
    <property type="protein sequence ID" value="PWJ10800.1"/>
    <property type="molecule type" value="Genomic_DNA"/>
</dbReference>
<dbReference type="InterPro" id="IPR003593">
    <property type="entry name" value="AAA+_ATPase"/>
</dbReference>
<dbReference type="GO" id="GO:0016887">
    <property type="term" value="F:ATP hydrolysis activity"/>
    <property type="evidence" value="ECO:0007669"/>
    <property type="project" value="InterPro"/>
</dbReference>
<dbReference type="GO" id="GO:0006826">
    <property type="term" value="P:iron ion transport"/>
    <property type="evidence" value="ECO:0007669"/>
    <property type="project" value="UniProtKB-KW"/>
</dbReference>
<dbReference type="Pfam" id="PF00005">
    <property type="entry name" value="ABC_tran"/>
    <property type="match status" value="1"/>
</dbReference>
<dbReference type="InterPro" id="IPR051535">
    <property type="entry name" value="Siderophore_ABC-ATPase"/>
</dbReference>
<dbReference type="FunFam" id="3.40.50.300:FF:000134">
    <property type="entry name" value="Iron-enterobactin ABC transporter ATP-binding protein"/>
    <property type="match status" value="1"/>
</dbReference>
<dbReference type="PANTHER" id="PTHR42771">
    <property type="entry name" value="IRON(3+)-HYDROXAMATE IMPORT ATP-BINDING PROTEIN FHUC"/>
    <property type="match status" value="1"/>
</dbReference>
<protein>
    <submittedName>
        <fullName evidence="11">Iron complex transport system ATP-binding protein</fullName>
    </submittedName>
</protein>
<dbReference type="OrthoDB" id="9799337at2"/>
<dbReference type="CDD" id="cd03214">
    <property type="entry name" value="ABC_Iron-Siderophores_B12_Hemin"/>
    <property type="match status" value="1"/>
</dbReference>
<dbReference type="PANTHER" id="PTHR42771:SF2">
    <property type="entry name" value="IRON(3+)-HYDROXAMATE IMPORT ATP-BINDING PROTEIN FHUC"/>
    <property type="match status" value="1"/>
</dbReference>
<dbReference type="AlphaFoldDB" id="A0A315XWS9"/>
<dbReference type="InterPro" id="IPR003439">
    <property type="entry name" value="ABC_transporter-like_ATP-bd"/>
</dbReference>
<keyword evidence="8" id="KW-0406">Ion transport</keyword>
<reference evidence="11 12" key="1">
    <citation type="submission" date="2018-05" db="EMBL/GenBank/DDBJ databases">
        <title>The Hungate 1000. A catalogue of reference genomes from the rumen microbiome.</title>
        <authorList>
            <person name="Kelly W."/>
        </authorList>
    </citation>
    <scope>NUCLEOTIDE SEQUENCE [LARGE SCALE GENOMIC DNA]</scope>
    <source>
        <strain evidence="11 12">SAb67</strain>
    </source>
</reference>
<accession>A0A315XWS9</accession>
<evidence type="ECO:0000256" key="9">
    <source>
        <dbReference type="ARBA" id="ARBA00023136"/>
    </source>
</evidence>
<keyword evidence="3" id="KW-1003">Cell membrane</keyword>
<evidence type="ECO:0000256" key="7">
    <source>
        <dbReference type="ARBA" id="ARBA00023004"/>
    </source>
</evidence>
<keyword evidence="6 11" id="KW-0067">ATP-binding</keyword>
<evidence type="ECO:0000256" key="4">
    <source>
        <dbReference type="ARBA" id="ARBA00022496"/>
    </source>
</evidence>
<gene>
    <name evidence="11" type="ORF">IE37_02838</name>
</gene>
<keyword evidence="4" id="KW-0410">Iron transport</keyword>
<comment type="caution">
    <text evidence="11">The sequence shown here is derived from an EMBL/GenBank/DDBJ whole genome shotgun (WGS) entry which is preliminary data.</text>
</comment>
<evidence type="ECO:0000313" key="11">
    <source>
        <dbReference type="EMBL" id="PWJ10800.1"/>
    </source>
</evidence>
<comment type="subcellular location">
    <subcellularLocation>
        <location evidence="1">Cell membrane</location>
        <topology evidence="1">Peripheral membrane protein</topology>
    </subcellularLocation>
</comment>
<evidence type="ECO:0000256" key="6">
    <source>
        <dbReference type="ARBA" id="ARBA00022840"/>
    </source>
</evidence>
<keyword evidence="9" id="KW-0472">Membrane</keyword>
<dbReference type="PROSITE" id="PS50893">
    <property type="entry name" value="ABC_TRANSPORTER_2"/>
    <property type="match status" value="1"/>
</dbReference>
<dbReference type="GO" id="GO:0005886">
    <property type="term" value="C:plasma membrane"/>
    <property type="evidence" value="ECO:0007669"/>
    <property type="project" value="UniProtKB-SubCell"/>
</dbReference>